<dbReference type="EMBL" id="CAJVCH010103499">
    <property type="protein sequence ID" value="CAG7723894.1"/>
    <property type="molecule type" value="Genomic_DNA"/>
</dbReference>
<dbReference type="AlphaFoldDB" id="A0A8J2KDB4"/>
<comment type="caution">
    <text evidence="2">The sequence shown here is derived from an EMBL/GenBank/DDBJ whole genome shotgun (WGS) entry which is preliminary data.</text>
</comment>
<evidence type="ECO:0000313" key="3">
    <source>
        <dbReference type="Proteomes" id="UP000708208"/>
    </source>
</evidence>
<feature type="chain" id="PRO_5035148963" evidence="1">
    <location>
        <begin position="20"/>
        <end position="74"/>
    </location>
</feature>
<protein>
    <submittedName>
        <fullName evidence="2">Uncharacterized protein</fullName>
    </submittedName>
</protein>
<evidence type="ECO:0000256" key="1">
    <source>
        <dbReference type="SAM" id="SignalP"/>
    </source>
</evidence>
<dbReference type="Proteomes" id="UP000708208">
    <property type="component" value="Unassembled WGS sequence"/>
</dbReference>
<proteinExistence type="predicted"/>
<keyword evidence="3" id="KW-1185">Reference proteome</keyword>
<evidence type="ECO:0000313" key="2">
    <source>
        <dbReference type="EMBL" id="CAG7723894.1"/>
    </source>
</evidence>
<reference evidence="2" key="1">
    <citation type="submission" date="2021-06" db="EMBL/GenBank/DDBJ databases">
        <authorList>
            <person name="Hodson N. C."/>
            <person name="Mongue J. A."/>
            <person name="Jaron S. K."/>
        </authorList>
    </citation>
    <scope>NUCLEOTIDE SEQUENCE</scope>
</reference>
<feature type="signal peptide" evidence="1">
    <location>
        <begin position="1"/>
        <end position="19"/>
    </location>
</feature>
<organism evidence="2 3">
    <name type="scientific">Allacma fusca</name>
    <dbReference type="NCBI Taxonomy" id="39272"/>
    <lineage>
        <taxon>Eukaryota</taxon>
        <taxon>Metazoa</taxon>
        <taxon>Ecdysozoa</taxon>
        <taxon>Arthropoda</taxon>
        <taxon>Hexapoda</taxon>
        <taxon>Collembola</taxon>
        <taxon>Symphypleona</taxon>
        <taxon>Sminthuridae</taxon>
        <taxon>Allacma</taxon>
    </lineage>
</organism>
<gene>
    <name evidence="2" type="ORF">AFUS01_LOCUS12950</name>
</gene>
<name>A0A8J2KDB4_9HEXA</name>
<accession>A0A8J2KDB4</accession>
<keyword evidence="1" id="KW-0732">Signal</keyword>
<sequence length="74" mass="7896">MGAVLVALVLLMATDLAEGAVDPYGKQQPPFNGGIFGKRNSGGIRFDAIKIENSWRSVCRDAMETCASVFTESS</sequence>